<evidence type="ECO:0000313" key="8">
    <source>
        <dbReference type="Proteomes" id="UP000257109"/>
    </source>
</evidence>
<keyword evidence="3" id="KW-0862">Zinc</keyword>
<dbReference type="Gene3D" id="2.20.28.10">
    <property type="match status" value="1"/>
</dbReference>
<evidence type="ECO:0000256" key="4">
    <source>
        <dbReference type="PROSITE-ProRule" id="PRU00601"/>
    </source>
</evidence>
<dbReference type="GO" id="GO:0016567">
    <property type="term" value="P:protein ubiquitination"/>
    <property type="evidence" value="ECO:0007669"/>
    <property type="project" value="TreeGrafter"/>
</dbReference>
<evidence type="ECO:0000259" key="6">
    <source>
        <dbReference type="PROSITE" id="PS51270"/>
    </source>
</evidence>
<keyword evidence="1" id="KW-0479">Metal-binding</keyword>
<accession>A0A371GT10</accession>
<dbReference type="SUPFAM" id="SSF161219">
    <property type="entry name" value="CHY zinc finger-like"/>
    <property type="match status" value="1"/>
</dbReference>
<dbReference type="PANTHER" id="PTHR21319:SF12">
    <property type="entry name" value="ZINC FINGER (C3HC4-TYPE RING FINGER) FAMILY PROTEIN"/>
    <property type="match status" value="1"/>
</dbReference>
<dbReference type="EMBL" id="QJKJ01004558">
    <property type="protein sequence ID" value="RDX93671.1"/>
    <property type="molecule type" value="Genomic_DNA"/>
</dbReference>
<dbReference type="PANTHER" id="PTHR21319">
    <property type="entry name" value="RING FINGER AND CHY ZINC FINGER DOMAIN-CONTAINING PROTEIN 1"/>
    <property type="match status" value="1"/>
</dbReference>
<dbReference type="InterPro" id="IPR037274">
    <property type="entry name" value="Znf_CHY_sf"/>
</dbReference>
<dbReference type="Proteomes" id="UP000257109">
    <property type="component" value="Unassembled WGS sequence"/>
</dbReference>
<dbReference type="InterPro" id="IPR017921">
    <property type="entry name" value="Znf_CTCHY"/>
</dbReference>
<dbReference type="GO" id="GO:0061630">
    <property type="term" value="F:ubiquitin protein ligase activity"/>
    <property type="evidence" value="ECO:0007669"/>
    <property type="project" value="TreeGrafter"/>
</dbReference>
<feature type="non-terminal residue" evidence="7">
    <location>
        <position position="1"/>
    </location>
</feature>
<comment type="caution">
    <text evidence="7">The sequence shown here is derived from an EMBL/GenBank/DDBJ whole genome shotgun (WGS) entry which is preliminary data.</text>
</comment>
<dbReference type="Pfam" id="PF05495">
    <property type="entry name" value="zf-CHY"/>
    <property type="match status" value="1"/>
</dbReference>
<proteinExistence type="predicted"/>
<evidence type="ECO:0000313" key="7">
    <source>
        <dbReference type="EMBL" id="RDX93671.1"/>
    </source>
</evidence>
<dbReference type="PROSITE" id="PS51270">
    <property type="entry name" value="ZF_CTCHY"/>
    <property type="match status" value="1"/>
</dbReference>
<evidence type="ECO:0000256" key="3">
    <source>
        <dbReference type="ARBA" id="ARBA00022833"/>
    </source>
</evidence>
<keyword evidence="8" id="KW-1185">Reference proteome</keyword>
<dbReference type="InterPro" id="IPR008913">
    <property type="entry name" value="Znf_CHY"/>
</dbReference>
<dbReference type="PROSITE" id="PS51266">
    <property type="entry name" value="ZF_CHY"/>
    <property type="match status" value="1"/>
</dbReference>
<dbReference type="STRING" id="157652.A0A371GT10"/>
<dbReference type="OrthoDB" id="411372at2759"/>
<dbReference type="SUPFAM" id="SSF161245">
    <property type="entry name" value="Zinc hairpin stack"/>
    <property type="match status" value="1"/>
</dbReference>
<dbReference type="Pfam" id="PF14599">
    <property type="entry name" value="zinc_ribbon_6"/>
    <property type="match status" value="1"/>
</dbReference>
<evidence type="ECO:0000259" key="5">
    <source>
        <dbReference type="PROSITE" id="PS51266"/>
    </source>
</evidence>
<dbReference type="InterPro" id="IPR037275">
    <property type="entry name" value="Znf_CTCHY_sf"/>
</dbReference>
<name>A0A371GT10_MUCPR</name>
<evidence type="ECO:0000256" key="1">
    <source>
        <dbReference type="ARBA" id="ARBA00022723"/>
    </source>
</evidence>
<dbReference type="GO" id="GO:0006511">
    <property type="term" value="P:ubiquitin-dependent protein catabolic process"/>
    <property type="evidence" value="ECO:0007669"/>
    <property type="project" value="TreeGrafter"/>
</dbReference>
<feature type="domain" description="CTCHY-type" evidence="6">
    <location>
        <begin position="98"/>
        <end position="162"/>
    </location>
</feature>
<protein>
    <submittedName>
        <fullName evidence="7">E3 ubiquitin-protein ligase MIEL1</fullName>
    </submittedName>
</protein>
<feature type="domain" description="CHY-type" evidence="5">
    <location>
        <begin position="21"/>
        <end position="96"/>
    </location>
</feature>
<dbReference type="GO" id="GO:0005634">
    <property type="term" value="C:nucleus"/>
    <property type="evidence" value="ECO:0007669"/>
    <property type="project" value="TreeGrafter"/>
</dbReference>
<evidence type="ECO:0000256" key="2">
    <source>
        <dbReference type="ARBA" id="ARBA00022771"/>
    </source>
</evidence>
<dbReference type="GO" id="GO:0008270">
    <property type="term" value="F:zinc ion binding"/>
    <property type="evidence" value="ECO:0007669"/>
    <property type="project" value="UniProtKB-KW"/>
</dbReference>
<keyword evidence="2 4" id="KW-0863">Zinc-finger</keyword>
<organism evidence="7 8">
    <name type="scientific">Mucuna pruriens</name>
    <name type="common">Velvet bean</name>
    <name type="synonym">Dolichos pruriens</name>
    <dbReference type="NCBI Taxonomy" id="157652"/>
    <lineage>
        <taxon>Eukaryota</taxon>
        <taxon>Viridiplantae</taxon>
        <taxon>Streptophyta</taxon>
        <taxon>Embryophyta</taxon>
        <taxon>Tracheophyta</taxon>
        <taxon>Spermatophyta</taxon>
        <taxon>Magnoliopsida</taxon>
        <taxon>eudicotyledons</taxon>
        <taxon>Gunneridae</taxon>
        <taxon>Pentapetalae</taxon>
        <taxon>rosids</taxon>
        <taxon>fabids</taxon>
        <taxon>Fabales</taxon>
        <taxon>Fabaceae</taxon>
        <taxon>Papilionoideae</taxon>
        <taxon>50 kb inversion clade</taxon>
        <taxon>NPAAA clade</taxon>
        <taxon>indigoferoid/millettioid clade</taxon>
        <taxon>Phaseoleae</taxon>
        <taxon>Mucuna</taxon>
    </lineage>
</organism>
<dbReference type="InterPro" id="IPR039512">
    <property type="entry name" value="RCHY1_zinc-ribbon"/>
</dbReference>
<dbReference type="AlphaFoldDB" id="A0A371GT10"/>
<reference evidence="7" key="1">
    <citation type="submission" date="2018-05" db="EMBL/GenBank/DDBJ databases">
        <title>Draft genome of Mucuna pruriens seed.</title>
        <authorList>
            <person name="Nnadi N.E."/>
            <person name="Vos R."/>
            <person name="Hasami M.H."/>
            <person name="Devisetty U.K."/>
            <person name="Aguiy J.C."/>
        </authorList>
    </citation>
    <scope>NUCLEOTIDE SEQUENCE [LARGE SCALE GENOMIC DNA]</scope>
    <source>
        <strain evidence="7">JCA_2017</strain>
    </source>
</reference>
<gene>
    <name evidence="7" type="primary">MIEL1</name>
    <name evidence="7" type="ORF">CR513_24037</name>
</gene>
<sequence length="289" mass="33088">MEEHSASASASASAIEKREEFGKLQYGCEHYKRRCKILAPCCNQIFPCRHCHNDAVNSSSNPADHHELVRRDVKQVICSVCDTEQEVAKVCSNCGVNMGEYYCEICKFYDDDTDKGQFHCDECGICRVGGRDKFFHCKKCGSCYSVSLQNNHSCVENSMKGSCPVCFERHFEVRTRNAYGMLSSDDNSKSVNFLIISDELNDCAQLIIWALYRCPICLKTIVDMSWEHLDQEIEAVAMPEEYRFEEGRRVSILCNDCNSTNTVSFHIFGHKCRHCRSYNTRRISTPEHQ</sequence>